<dbReference type="OrthoDB" id="10291784at2759"/>
<protein>
    <submittedName>
        <fullName evidence="2">Uncharacterized protein</fullName>
    </submittedName>
</protein>
<gene>
    <name evidence="2" type="ORF">EYC80_009418</name>
</gene>
<comment type="caution">
    <text evidence="2">The sequence shown here is derived from an EMBL/GenBank/DDBJ whole genome shotgun (WGS) entry which is preliminary data.</text>
</comment>
<organism evidence="2 3">
    <name type="scientific">Monilinia laxa</name>
    <name type="common">Brown rot fungus</name>
    <name type="synonym">Sclerotinia laxa</name>
    <dbReference type="NCBI Taxonomy" id="61186"/>
    <lineage>
        <taxon>Eukaryota</taxon>
        <taxon>Fungi</taxon>
        <taxon>Dikarya</taxon>
        <taxon>Ascomycota</taxon>
        <taxon>Pezizomycotina</taxon>
        <taxon>Leotiomycetes</taxon>
        <taxon>Helotiales</taxon>
        <taxon>Sclerotiniaceae</taxon>
        <taxon>Monilinia</taxon>
    </lineage>
</organism>
<feature type="region of interest" description="Disordered" evidence="1">
    <location>
        <begin position="175"/>
        <end position="210"/>
    </location>
</feature>
<feature type="compositionally biased region" description="Low complexity" evidence="1">
    <location>
        <begin position="10"/>
        <end position="22"/>
    </location>
</feature>
<name>A0A5N6JXS5_MONLA</name>
<evidence type="ECO:0000313" key="2">
    <source>
        <dbReference type="EMBL" id="KAB8293946.1"/>
    </source>
</evidence>
<feature type="region of interest" description="Disordered" evidence="1">
    <location>
        <begin position="1"/>
        <end position="37"/>
    </location>
</feature>
<feature type="region of interest" description="Disordered" evidence="1">
    <location>
        <begin position="125"/>
        <end position="153"/>
    </location>
</feature>
<sequence length="224" mass="25814">MRMFQEQEGSRPISPPRSRSSSLAGCREPPQDANNDPVCLPELYDTRHVEGAAGFKYCTKDESFVSLEWLERVDQISKIEGGKIFLEWIPHGTDMDKRRTFETRFTVLEELPCDFLMGRKNEDRDFNRKTPFSSSPPPPSIFNHYHSHSDSPSRLCQRQNAKLILQSHLRPRLQLEEPSILLQDKPQPPRRTSHSESSSSQRSRGANVKRIVEMIVEADRHLSS</sequence>
<evidence type="ECO:0000313" key="3">
    <source>
        <dbReference type="Proteomes" id="UP000326757"/>
    </source>
</evidence>
<reference evidence="2 3" key="1">
    <citation type="submission" date="2019-06" db="EMBL/GenBank/DDBJ databases">
        <title>Genome Sequence of the Brown Rot Fungal Pathogen Monilinia laxa.</title>
        <authorList>
            <person name="De Miccolis Angelini R.M."/>
            <person name="Landi L."/>
            <person name="Abate D."/>
            <person name="Pollastro S."/>
            <person name="Romanazzi G."/>
            <person name="Faretra F."/>
        </authorList>
    </citation>
    <scope>NUCLEOTIDE SEQUENCE [LARGE SCALE GENOMIC DNA]</scope>
    <source>
        <strain evidence="2 3">Mlax316</strain>
    </source>
</reference>
<keyword evidence="3" id="KW-1185">Reference proteome</keyword>
<feature type="compositionally biased region" description="Low complexity" evidence="1">
    <location>
        <begin position="195"/>
        <end position="204"/>
    </location>
</feature>
<dbReference type="AlphaFoldDB" id="A0A5N6JXS5"/>
<dbReference type="Proteomes" id="UP000326757">
    <property type="component" value="Unassembled WGS sequence"/>
</dbReference>
<dbReference type="EMBL" id="VIGI01000011">
    <property type="protein sequence ID" value="KAB8293946.1"/>
    <property type="molecule type" value="Genomic_DNA"/>
</dbReference>
<proteinExistence type="predicted"/>
<evidence type="ECO:0000256" key="1">
    <source>
        <dbReference type="SAM" id="MobiDB-lite"/>
    </source>
</evidence>
<accession>A0A5N6JXS5</accession>